<dbReference type="OrthoDB" id="2367075at2759"/>
<evidence type="ECO:0000313" key="3">
    <source>
        <dbReference type="Proteomes" id="UP000717328"/>
    </source>
</evidence>
<dbReference type="EMBL" id="JABCKI010005876">
    <property type="protein sequence ID" value="KAG5636941.1"/>
    <property type="molecule type" value="Genomic_DNA"/>
</dbReference>
<evidence type="ECO:0000256" key="1">
    <source>
        <dbReference type="SAM" id="MobiDB-lite"/>
    </source>
</evidence>
<comment type="caution">
    <text evidence="2">The sequence shown here is derived from an EMBL/GenBank/DDBJ whole genome shotgun (WGS) entry which is preliminary data.</text>
</comment>
<feature type="compositionally biased region" description="Polar residues" evidence="1">
    <location>
        <begin position="1"/>
        <end position="10"/>
    </location>
</feature>
<name>A0A9P7K3N6_9AGAR</name>
<accession>A0A9P7K3N6</accession>
<dbReference type="InterPro" id="IPR011333">
    <property type="entry name" value="SKP1/BTB/POZ_sf"/>
</dbReference>
<sequence>MPALLSSSRLQPAPSAEHIATSSVTPRKHPRYYMPQGDVVIRVQDALFKVDLSVLHEKSPVLQMITPPQYAGKMRLCGFDDDHPFLLHDITEAEFVRLLWVLFPSNSHPFTMASIADWVSILKLAHKYQIDDVRELAVLRLHASHIDPIRKIAIWDQYHLDTTLLTSSYVALCQRVEPLTLAMTMTIGLKNFTKLAAARDMYHQRLTSDGCCKSFTPEQKRIIAEDVVKQNFLKYTRHSI</sequence>
<reference evidence="2" key="1">
    <citation type="submission" date="2021-02" db="EMBL/GenBank/DDBJ databases">
        <authorList>
            <person name="Nieuwenhuis M."/>
            <person name="Van De Peppel L.J.J."/>
        </authorList>
    </citation>
    <scope>NUCLEOTIDE SEQUENCE</scope>
    <source>
        <strain evidence="2">D49</strain>
    </source>
</reference>
<gene>
    <name evidence="2" type="ORF">H0H81_006337</name>
</gene>
<dbReference type="Proteomes" id="UP000717328">
    <property type="component" value="Unassembled WGS sequence"/>
</dbReference>
<proteinExistence type="predicted"/>
<dbReference type="Gene3D" id="3.30.710.10">
    <property type="entry name" value="Potassium Channel Kv1.1, Chain A"/>
    <property type="match status" value="1"/>
</dbReference>
<keyword evidence="3" id="KW-1185">Reference proteome</keyword>
<dbReference type="SUPFAM" id="SSF54695">
    <property type="entry name" value="POZ domain"/>
    <property type="match status" value="1"/>
</dbReference>
<evidence type="ECO:0008006" key="4">
    <source>
        <dbReference type="Google" id="ProtNLM"/>
    </source>
</evidence>
<protein>
    <recommendedName>
        <fullName evidence="4">BTB domain-containing protein</fullName>
    </recommendedName>
</protein>
<feature type="region of interest" description="Disordered" evidence="1">
    <location>
        <begin position="1"/>
        <end position="30"/>
    </location>
</feature>
<evidence type="ECO:0000313" key="2">
    <source>
        <dbReference type="EMBL" id="KAG5636941.1"/>
    </source>
</evidence>
<dbReference type="AlphaFoldDB" id="A0A9P7K3N6"/>
<organism evidence="2 3">
    <name type="scientific">Sphagnurus paluster</name>
    <dbReference type="NCBI Taxonomy" id="117069"/>
    <lineage>
        <taxon>Eukaryota</taxon>
        <taxon>Fungi</taxon>
        <taxon>Dikarya</taxon>
        <taxon>Basidiomycota</taxon>
        <taxon>Agaricomycotina</taxon>
        <taxon>Agaricomycetes</taxon>
        <taxon>Agaricomycetidae</taxon>
        <taxon>Agaricales</taxon>
        <taxon>Tricholomatineae</taxon>
        <taxon>Lyophyllaceae</taxon>
        <taxon>Sphagnurus</taxon>
    </lineage>
</organism>
<reference evidence="2" key="2">
    <citation type="submission" date="2021-10" db="EMBL/GenBank/DDBJ databases">
        <title>Phylogenomics reveals ancestral predisposition of the termite-cultivated fungus Termitomyces towards a domesticated lifestyle.</title>
        <authorList>
            <person name="Auxier B."/>
            <person name="Grum-Grzhimaylo A."/>
            <person name="Cardenas M.E."/>
            <person name="Lodge J.D."/>
            <person name="Laessoe T."/>
            <person name="Pedersen O."/>
            <person name="Smith M.E."/>
            <person name="Kuyper T.W."/>
            <person name="Franco-Molano E.A."/>
            <person name="Baroni T.J."/>
            <person name="Aanen D.K."/>
        </authorList>
    </citation>
    <scope>NUCLEOTIDE SEQUENCE</scope>
    <source>
        <strain evidence="2">D49</strain>
    </source>
</reference>